<dbReference type="OrthoDB" id="9791520at2"/>
<dbReference type="PANTHER" id="PTHR30469:SF33">
    <property type="entry name" value="SLR1207 PROTEIN"/>
    <property type="match status" value="1"/>
</dbReference>
<dbReference type="STRING" id="282683.SAMN04488105_10933"/>
<name>A0A1G7GJ43_9RHOB</name>
<dbReference type="EMBL" id="FNAV01000009">
    <property type="protein sequence ID" value="SDE88182.1"/>
    <property type="molecule type" value="Genomic_DNA"/>
</dbReference>
<gene>
    <name evidence="10" type="ORF">SAMN04488105_10933</name>
</gene>
<dbReference type="GO" id="GO:0019898">
    <property type="term" value="C:extrinsic component of membrane"/>
    <property type="evidence" value="ECO:0007669"/>
    <property type="project" value="InterPro"/>
</dbReference>
<dbReference type="InterPro" id="IPR058625">
    <property type="entry name" value="MdtA-like_BSH"/>
</dbReference>
<dbReference type="GO" id="GO:1990281">
    <property type="term" value="C:efflux pump complex"/>
    <property type="evidence" value="ECO:0007669"/>
    <property type="project" value="TreeGrafter"/>
</dbReference>
<sequence>MKLSKATVAISIVLLCAGAGWLWLRDTQETELAAPRTVAVTRGTVESTVLATGLIEAESLVSVGARTSGLVEELLVDVGDDVAKGELIARIDSLEQQNAVQQAKADLAQLDAEIASNAAEIRLAEQALSRQQTLITRELVTTEDLESAEATLDMAHANAASLEAQRARAEIEVATAELDLERTQITAPIDGTVVAVVSDEGTTVNNSSETPTIVKLAQLDRMEIKAEISEADVVNVAPGQLVRFSLLGAPDRVYEAELASVEPAPSSIRDSDEIDTDTAIYYNARFLVDNSDRLLRIGMSTNVTIILGRSEDTLTLPLATLPSAGPEGRYVVSVLADDDRPERRVIEIGLKDATSYEVLTGLAEGDRVIGGGARPTAASAAQTRSSRGPGGPPPGMF</sequence>
<evidence type="ECO:0000259" key="9">
    <source>
        <dbReference type="Pfam" id="PF25967"/>
    </source>
</evidence>
<dbReference type="RefSeq" id="WP_131822019.1">
    <property type="nucleotide sequence ID" value="NZ_FNAV01000009.1"/>
</dbReference>
<feature type="region of interest" description="Disordered" evidence="6">
    <location>
        <begin position="370"/>
        <end position="397"/>
    </location>
</feature>
<dbReference type="Pfam" id="PF25944">
    <property type="entry name" value="Beta-barrel_RND"/>
    <property type="match status" value="1"/>
</dbReference>
<evidence type="ECO:0000259" key="8">
    <source>
        <dbReference type="Pfam" id="PF25944"/>
    </source>
</evidence>
<dbReference type="GO" id="GO:0015562">
    <property type="term" value="F:efflux transmembrane transporter activity"/>
    <property type="evidence" value="ECO:0007669"/>
    <property type="project" value="TreeGrafter"/>
</dbReference>
<evidence type="ECO:0000256" key="1">
    <source>
        <dbReference type="ARBA" id="ARBA00004236"/>
    </source>
</evidence>
<dbReference type="GO" id="GO:1990195">
    <property type="term" value="C:macrolide transmembrane transporter complex"/>
    <property type="evidence" value="ECO:0007669"/>
    <property type="project" value="InterPro"/>
</dbReference>
<comment type="similarity">
    <text evidence="2">Belongs to the membrane fusion protein (MFP) (TC 8.A.1) family.</text>
</comment>
<evidence type="ECO:0000256" key="4">
    <source>
        <dbReference type="ARBA" id="ARBA00023054"/>
    </source>
</evidence>
<dbReference type="Gene3D" id="6.20.50.140">
    <property type="match status" value="1"/>
</dbReference>
<dbReference type="Gene3D" id="6.10.140.1990">
    <property type="match status" value="1"/>
</dbReference>
<dbReference type="GO" id="GO:1990961">
    <property type="term" value="P:xenobiotic detoxification by transmembrane export across the plasma membrane"/>
    <property type="evidence" value="ECO:0007669"/>
    <property type="project" value="InterPro"/>
</dbReference>
<keyword evidence="11" id="KW-1185">Reference proteome</keyword>
<evidence type="ECO:0000256" key="2">
    <source>
        <dbReference type="ARBA" id="ARBA00009477"/>
    </source>
</evidence>
<dbReference type="InterPro" id="IPR006143">
    <property type="entry name" value="RND_pump_MFP"/>
</dbReference>
<dbReference type="Gene3D" id="2.40.50.100">
    <property type="match status" value="1"/>
</dbReference>
<evidence type="ECO:0000313" key="10">
    <source>
        <dbReference type="EMBL" id="SDE88182.1"/>
    </source>
</evidence>
<dbReference type="GO" id="GO:0030313">
    <property type="term" value="C:cell envelope"/>
    <property type="evidence" value="ECO:0007669"/>
    <property type="project" value="UniProtKB-SubCell"/>
</dbReference>
<dbReference type="Proteomes" id="UP000198994">
    <property type="component" value="Unassembled WGS sequence"/>
</dbReference>
<dbReference type="Gene3D" id="2.40.30.170">
    <property type="match status" value="1"/>
</dbReference>
<keyword evidence="4 5" id="KW-0175">Coiled coil</keyword>
<reference evidence="11" key="1">
    <citation type="submission" date="2016-10" db="EMBL/GenBank/DDBJ databases">
        <authorList>
            <person name="Varghese N."/>
            <person name="Submissions S."/>
        </authorList>
    </citation>
    <scope>NUCLEOTIDE SEQUENCE [LARGE SCALE GENOMIC DNA]</scope>
    <source>
        <strain evidence="11">DSM 10146</strain>
    </source>
</reference>
<feature type="compositionally biased region" description="Low complexity" evidence="6">
    <location>
        <begin position="374"/>
        <end position="387"/>
    </location>
</feature>
<proteinExistence type="inferred from homology"/>
<accession>A0A1G7GJ43</accession>
<dbReference type="InterPro" id="IPR058627">
    <property type="entry name" value="MdtA-like_C"/>
</dbReference>
<evidence type="ECO:0000259" key="7">
    <source>
        <dbReference type="Pfam" id="PF25917"/>
    </source>
</evidence>
<dbReference type="InterPro" id="IPR058626">
    <property type="entry name" value="MdtA-like_b-barrel"/>
</dbReference>
<dbReference type="NCBIfam" id="TIGR01730">
    <property type="entry name" value="RND_mfp"/>
    <property type="match status" value="1"/>
</dbReference>
<protein>
    <submittedName>
        <fullName evidence="10">Membrane fusion protein, macrolide-specific efflux system</fullName>
    </submittedName>
</protein>
<dbReference type="PANTHER" id="PTHR30469">
    <property type="entry name" value="MULTIDRUG RESISTANCE PROTEIN MDTA"/>
    <property type="match status" value="1"/>
</dbReference>
<evidence type="ECO:0000313" key="11">
    <source>
        <dbReference type="Proteomes" id="UP000198994"/>
    </source>
</evidence>
<comment type="subcellular location">
    <subcellularLocation>
        <location evidence="1">Cell membrane</location>
    </subcellularLocation>
</comment>
<dbReference type="SUPFAM" id="SSF111369">
    <property type="entry name" value="HlyD-like secretion proteins"/>
    <property type="match status" value="1"/>
</dbReference>
<dbReference type="AlphaFoldDB" id="A0A1G7GJ43"/>
<evidence type="ECO:0000256" key="5">
    <source>
        <dbReference type="SAM" id="Coils"/>
    </source>
</evidence>
<evidence type="ECO:0000256" key="3">
    <source>
        <dbReference type="ARBA" id="ARBA00022448"/>
    </source>
</evidence>
<organism evidence="10 11">
    <name type="scientific">Salipiger thiooxidans</name>
    <dbReference type="NCBI Taxonomy" id="282683"/>
    <lineage>
        <taxon>Bacteria</taxon>
        <taxon>Pseudomonadati</taxon>
        <taxon>Pseudomonadota</taxon>
        <taxon>Alphaproteobacteria</taxon>
        <taxon>Rhodobacterales</taxon>
        <taxon>Roseobacteraceae</taxon>
        <taxon>Salipiger</taxon>
    </lineage>
</organism>
<feature type="domain" description="Multidrug resistance protein MdtA-like barrel-sandwich hybrid" evidence="7">
    <location>
        <begin position="61"/>
        <end position="214"/>
    </location>
</feature>
<feature type="domain" description="Multidrug resistance protein MdtA-like beta-barrel" evidence="8">
    <location>
        <begin position="222"/>
        <end position="307"/>
    </location>
</feature>
<feature type="domain" description="Multidrug resistance protein MdtA-like C-terminal permuted SH3" evidence="9">
    <location>
        <begin position="314"/>
        <end position="373"/>
    </location>
</feature>
<dbReference type="Pfam" id="PF25917">
    <property type="entry name" value="BSH_RND"/>
    <property type="match status" value="1"/>
</dbReference>
<dbReference type="InterPro" id="IPR030190">
    <property type="entry name" value="MacA_alpha-hairpin_sf"/>
</dbReference>
<dbReference type="Pfam" id="PF25967">
    <property type="entry name" value="RND-MFP_C"/>
    <property type="match status" value="1"/>
</dbReference>
<evidence type="ECO:0000256" key="6">
    <source>
        <dbReference type="SAM" id="MobiDB-lite"/>
    </source>
</evidence>
<feature type="coiled-coil region" evidence="5">
    <location>
        <begin position="84"/>
        <end position="186"/>
    </location>
</feature>
<keyword evidence="3" id="KW-0813">Transport</keyword>